<dbReference type="KEGG" id="vcop:MM50RIKEN_21240"/>
<dbReference type="PROSITE" id="PS50893">
    <property type="entry name" value="ABC_TRANSPORTER_2"/>
    <property type="match status" value="1"/>
</dbReference>
<keyword evidence="2" id="KW-0547">Nucleotide-binding</keyword>
<reference evidence="6" key="1">
    <citation type="submission" date="2020-09" db="EMBL/GenBank/DDBJ databases">
        <title>New species isolated from human feces.</title>
        <authorList>
            <person name="Kitahara M."/>
            <person name="Shigeno Y."/>
            <person name="Shime M."/>
            <person name="Matsumoto Y."/>
            <person name="Nakamura S."/>
            <person name="Motooka D."/>
            <person name="Fukuoka S."/>
            <person name="Nishikawa H."/>
            <person name="Benno Y."/>
        </authorList>
    </citation>
    <scope>NUCLEOTIDE SEQUENCE</scope>
    <source>
        <strain evidence="6">MM50</strain>
    </source>
</reference>
<evidence type="ECO:0000259" key="5">
    <source>
        <dbReference type="PROSITE" id="PS50893"/>
    </source>
</evidence>
<protein>
    <submittedName>
        <fullName evidence="6">ABC transporter</fullName>
    </submittedName>
</protein>
<keyword evidence="7" id="KW-1185">Reference proteome</keyword>
<evidence type="ECO:0000256" key="1">
    <source>
        <dbReference type="ARBA" id="ARBA00022448"/>
    </source>
</evidence>
<organism evidence="6 7">
    <name type="scientific">Vescimonas coprocola</name>
    <dbReference type="NCBI Taxonomy" id="2714355"/>
    <lineage>
        <taxon>Bacteria</taxon>
        <taxon>Bacillati</taxon>
        <taxon>Bacillota</taxon>
        <taxon>Clostridia</taxon>
        <taxon>Eubacteriales</taxon>
        <taxon>Oscillospiraceae</taxon>
        <taxon>Vescimonas</taxon>
    </lineage>
</organism>
<evidence type="ECO:0000313" key="6">
    <source>
        <dbReference type="EMBL" id="BCK82361.1"/>
    </source>
</evidence>
<evidence type="ECO:0000313" key="7">
    <source>
        <dbReference type="Proteomes" id="UP000681035"/>
    </source>
</evidence>
<evidence type="ECO:0000256" key="2">
    <source>
        <dbReference type="ARBA" id="ARBA00022741"/>
    </source>
</evidence>
<dbReference type="GO" id="GO:0005524">
    <property type="term" value="F:ATP binding"/>
    <property type="evidence" value="ECO:0007669"/>
    <property type="project" value="UniProtKB-KW"/>
</dbReference>
<dbReference type="InterPro" id="IPR003439">
    <property type="entry name" value="ABC_transporter-like_ATP-bd"/>
</dbReference>
<dbReference type="InterPro" id="IPR003593">
    <property type="entry name" value="AAA+_ATPase"/>
</dbReference>
<keyword evidence="1" id="KW-0813">Transport</keyword>
<dbReference type="PANTHER" id="PTHR42794">
    <property type="entry name" value="HEMIN IMPORT ATP-BINDING PROTEIN HMUV"/>
    <property type="match status" value="1"/>
</dbReference>
<dbReference type="EMBL" id="AP023418">
    <property type="protein sequence ID" value="BCK82361.1"/>
    <property type="molecule type" value="Genomic_DNA"/>
</dbReference>
<evidence type="ECO:0000256" key="3">
    <source>
        <dbReference type="ARBA" id="ARBA00022840"/>
    </source>
</evidence>
<keyword evidence="3" id="KW-0067">ATP-binding</keyword>
<dbReference type="AlphaFoldDB" id="A0A810Q9Z2"/>
<keyword evidence="4" id="KW-1278">Translocase</keyword>
<evidence type="ECO:0000256" key="4">
    <source>
        <dbReference type="ARBA" id="ARBA00022967"/>
    </source>
</evidence>
<dbReference type="RefSeq" id="WP_213540919.1">
    <property type="nucleotide sequence ID" value="NZ_AP023418.1"/>
</dbReference>
<accession>A0A810Q9Z2</accession>
<dbReference type="Gene3D" id="3.40.50.300">
    <property type="entry name" value="P-loop containing nucleotide triphosphate hydrolases"/>
    <property type="match status" value="1"/>
</dbReference>
<dbReference type="PANTHER" id="PTHR42794:SF1">
    <property type="entry name" value="HEMIN IMPORT ATP-BINDING PROTEIN HMUV"/>
    <property type="match status" value="1"/>
</dbReference>
<dbReference type="SMART" id="SM00382">
    <property type="entry name" value="AAA"/>
    <property type="match status" value="1"/>
</dbReference>
<dbReference type="FunFam" id="3.40.50.300:FF:000134">
    <property type="entry name" value="Iron-enterobactin ABC transporter ATP-binding protein"/>
    <property type="match status" value="1"/>
</dbReference>
<dbReference type="CDD" id="cd03214">
    <property type="entry name" value="ABC_Iron-Siderophores_B12_Hemin"/>
    <property type="match status" value="1"/>
</dbReference>
<name>A0A810Q9Z2_9FIRM</name>
<sequence>MSIDVERLSFSYGTHPVLRDVSFRAEPGQLVAVLGPNGAGKSTLFRCMLGFLPHYQGSISLCGRDVRHLPRRELAHLAAYIPQSSQPLFDYTVRDTVLMGAAGGLEPLRQPGRQQLETAQRMMELVGIAPLADRGIRRISGGERQLTLIARALAQQARILLMDEPAANLDYGNQFRLLQQVRRLTEQGYTVLLSTHNPEHALRFATHVLALHGGTVAACGPVEEMLTEELLHTLYRIPLTVAQVPVTGGTVRSCVYDPAKP</sequence>
<proteinExistence type="predicted"/>
<dbReference type="Proteomes" id="UP000681035">
    <property type="component" value="Chromosome"/>
</dbReference>
<dbReference type="SUPFAM" id="SSF52540">
    <property type="entry name" value="P-loop containing nucleoside triphosphate hydrolases"/>
    <property type="match status" value="1"/>
</dbReference>
<gene>
    <name evidence="6" type="ORF">MM50RIKEN_21240</name>
</gene>
<dbReference type="Pfam" id="PF00005">
    <property type="entry name" value="ABC_tran"/>
    <property type="match status" value="1"/>
</dbReference>
<dbReference type="GO" id="GO:0016887">
    <property type="term" value="F:ATP hydrolysis activity"/>
    <property type="evidence" value="ECO:0007669"/>
    <property type="project" value="InterPro"/>
</dbReference>
<dbReference type="InterPro" id="IPR027417">
    <property type="entry name" value="P-loop_NTPase"/>
</dbReference>
<feature type="domain" description="ABC transporter" evidence="5">
    <location>
        <begin position="3"/>
        <end position="238"/>
    </location>
</feature>